<sequence>MNLLQLETERHSNPVDVIEFVAAANDWAFERSGEDELAMTVEGRWTDYNVSFSWMEDWEALHIASAFDLKVPAFRATEVTRLLAQVNAQVLMGHFDYWDEEDVVIFRQSLLLSGGAEPTNRQVEMLLSNGLDSCEAYFQAFQFVVWSGMDAKSAMAAVLFETHGEA</sequence>
<dbReference type="RefSeq" id="WP_219157994.1">
    <property type="nucleotide sequence ID" value="NZ_JAHWQX010000001.1"/>
</dbReference>
<comment type="caution">
    <text evidence="1">The sequence shown here is derived from an EMBL/GenBank/DDBJ whole genome shotgun (WGS) entry which is preliminary data.</text>
</comment>
<proteinExistence type="predicted"/>
<gene>
    <name evidence="1" type="ORF">KY465_02255</name>
</gene>
<protein>
    <submittedName>
        <fullName evidence="1">YbjN domain-containing protein</fullName>
    </submittedName>
</protein>
<dbReference type="Pfam" id="PF10722">
    <property type="entry name" value="YbjN"/>
    <property type="match status" value="1"/>
</dbReference>
<evidence type="ECO:0000313" key="1">
    <source>
        <dbReference type="EMBL" id="MBW3096096.1"/>
    </source>
</evidence>
<name>A0ABS6WJH3_9HYPH</name>
<dbReference type="InterPro" id="IPR019660">
    <property type="entry name" value="Put_sensory_transdc_reg_YbjN"/>
</dbReference>
<dbReference type="EMBL" id="JAHWQX010000001">
    <property type="protein sequence ID" value="MBW3096096.1"/>
    <property type="molecule type" value="Genomic_DNA"/>
</dbReference>
<dbReference type="CDD" id="cd17033">
    <property type="entry name" value="DR1245-like"/>
    <property type="match status" value="1"/>
</dbReference>
<accession>A0ABS6WJH3</accession>
<organism evidence="1 2">
    <name type="scientific">Pseudohoeflea coraliihabitans</name>
    <dbReference type="NCBI Taxonomy" id="2860393"/>
    <lineage>
        <taxon>Bacteria</taxon>
        <taxon>Pseudomonadati</taxon>
        <taxon>Pseudomonadota</taxon>
        <taxon>Alphaproteobacteria</taxon>
        <taxon>Hyphomicrobiales</taxon>
        <taxon>Rhizobiaceae</taxon>
        <taxon>Pseudohoeflea</taxon>
    </lineage>
</organism>
<keyword evidence="2" id="KW-1185">Reference proteome</keyword>
<evidence type="ECO:0000313" key="2">
    <source>
        <dbReference type="Proteomes" id="UP001430804"/>
    </source>
</evidence>
<dbReference type="Proteomes" id="UP001430804">
    <property type="component" value="Unassembled WGS sequence"/>
</dbReference>
<reference evidence="1" key="1">
    <citation type="submission" date="2021-07" db="EMBL/GenBank/DDBJ databases">
        <title>Pseudohoeflea marina sp. nov. a polyhydroxyalcanoate-producing bacterium.</title>
        <authorList>
            <person name="Zheng W."/>
            <person name="Yu S."/>
            <person name="Huang Y."/>
        </authorList>
    </citation>
    <scope>NUCLEOTIDE SEQUENCE</scope>
    <source>
        <strain evidence="1">DP4N28-3</strain>
    </source>
</reference>